<gene>
    <name evidence="1" type="ORF">Pint_02325</name>
</gene>
<proteinExistence type="predicted"/>
<comment type="caution">
    <text evidence="1">The sequence shown here is derived from an EMBL/GenBank/DDBJ whole genome shotgun (WGS) entry which is preliminary data.</text>
</comment>
<protein>
    <submittedName>
        <fullName evidence="1">Uncharacterized protein</fullName>
    </submittedName>
</protein>
<accession>A0ACC0ZIE6</accession>
<evidence type="ECO:0000313" key="2">
    <source>
        <dbReference type="Proteomes" id="UP001163603"/>
    </source>
</evidence>
<keyword evidence="2" id="KW-1185">Reference proteome</keyword>
<evidence type="ECO:0000313" key="1">
    <source>
        <dbReference type="EMBL" id="KAJ0052002.1"/>
    </source>
</evidence>
<dbReference type="Proteomes" id="UP001163603">
    <property type="component" value="Chromosome 1"/>
</dbReference>
<dbReference type="EMBL" id="CM047736">
    <property type="protein sequence ID" value="KAJ0052002.1"/>
    <property type="molecule type" value="Genomic_DNA"/>
</dbReference>
<sequence length="262" mass="29326">MEYFAKSLSLFFLLVLVLFSPLQIQARESKFFNKFTHFSTNNKVPKSEISAPTPTPAPAPAPAEFEVSVPAPAPALAPTLFYAESENGYGLYEGTETSITEETDLLNEQLSAAENYETGNQNSNYNNNLYTSNYKSNGYGNTGYTTVNYNNNGYSNSNYNNNGHTGNTGYNNNGYSSNYNTNGYENEKQGMSDTRFLENGKYYYNVKNENNYPATYESERQSGVVKNDGSYGNTQSAYEFNTMEEYENQPGGYQVNPENYVP</sequence>
<organism evidence="1 2">
    <name type="scientific">Pistacia integerrima</name>
    <dbReference type="NCBI Taxonomy" id="434235"/>
    <lineage>
        <taxon>Eukaryota</taxon>
        <taxon>Viridiplantae</taxon>
        <taxon>Streptophyta</taxon>
        <taxon>Embryophyta</taxon>
        <taxon>Tracheophyta</taxon>
        <taxon>Spermatophyta</taxon>
        <taxon>Magnoliopsida</taxon>
        <taxon>eudicotyledons</taxon>
        <taxon>Gunneridae</taxon>
        <taxon>Pentapetalae</taxon>
        <taxon>rosids</taxon>
        <taxon>malvids</taxon>
        <taxon>Sapindales</taxon>
        <taxon>Anacardiaceae</taxon>
        <taxon>Pistacia</taxon>
    </lineage>
</organism>
<name>A0ACC0ZIE6_9ROSI</name>
<reference evidence="2" key="1">
    <citation type="journal article" date="2023" name="G3 (Bethesda)">
        <title>Genome assembly and association tests identify interacting loci associated with vigor, precocity, and sex in interspecific pistachio rootstocks.</title>
        <authorList>
            <person name="Palmer W."/>
            <person name="Jacygrad E."/>
            <person name="Sagayaradj S."/>
            <person name="Cavanaugh K."/>
            <person name="Han R."/>
            <person name="Bertier L."/>
            <person name="Beede B."/>
            <person name="Kafkas S."/>
            <person name="Golino D."/>
            <person name="Preece J."/>
            <person name="Michelmore R."/>
        </authorList>
    </citation>
    <scope>NUCLEOTIDE SEQUENCE [LARGE SCALE GENOMIC DNA]</scope>
</reference>